<keyword evidence="3" id="KW-1185">Reference proteome</keyword>
<sequence length="145" mass="15686">MAKVIAVCTSGERREPKTARQRAVFVEGKGTQEDSHFGLVERQVSLLRLEDIRAAEAGFDFPPGSLAENLVIEGLPEGLSPGQVLAVGPSVRLRVVERGKKPGEPHTYDYRGWCLLPTKGYFLSVERGGPVSPGDRVTVEDGDLG</sequence>
<feature type="domain" description="MOSC" evidence="1">
    <location>
        <begin position="18"/>
        <end position="140"/>
    </location>
</feature>
<evidence type="ECO:0000259" key="1">
    <source>
        <dbReference type="PROSITE" id="PS51340"/>
    </source>
</evidence>
<dbReference type="STRING" id="525903.Taci_0397"/>
<protein>
    <recommendedName>
        <fullName evidence="1">MOSC domain-containing protein</fullName>
    </recommendedName>
</protein>
<dbReference type="KEGG" id="tai:Taci_0397"/>
<evidence type="ECO:0000313" key="2">
    <source>
        <dbReference type="EMBL" id="ACZ18634.1"/>
    </source>
</evidence>
<dbReference type="EnsemblBacteria" id="ACZ18634">
    <property type="protein sequence ID" value="ACZ18634"/>
    <property type="gene ID" value="Taci_0397"/>
</dbReference>
<accession>D1B8N1</accession>
<organism evidence="2 3">
    <name type="scientific">Thermanaerovibrio acidaminovorans (strain ATCC 49978 / DSM 6589 / Su883)</name>
    <name type="common">Selenomonas acidaminovorans</name>
    <dbReference type="NCBI Taxonomy" id="525903"/>
    <lineage>
        <taxon>Bacteria</taxon>
        <taxon>Thermotogati</taxon>
        <taxon>Synergistota</taxon>
        <taxon>Synergistia</taxon>
        <taxon>Synergistales</taxon>
        <taxon>Synergistaceae</taxon>
        <taxon>Thermanaerovibrio</taxon>
    </lineage>
</organism>
<dbReference type="OrthoDB" id="4928at2"/>
<dbReference type="GO" id="GO:0030151">
    <property type="term" value="F:molybdenum ion binding"/>
    <property type="evidence" value="ECO:0007669"/>
    <property type="project" value="InterPro"/>
</dbReference>
<dbReference type="InterPro" id="IPR005302">
    <property type="entry name" value="MoCF_Sase_C"/>
</dbReference>
<proteinExistence type="predicted"/>
<dbReference type="RefSeq" id="WP_012869150.1">
    <property type="nucleotide sequence ID" value="NC_013522.1"/>
</dbReference>
<dbReference type="InterPro" id="IPR011037">
    <property type="entry name" value="Pyrv_Knase-like_insert_dom_sf"/>
</dbReference>
<dbReference type="PROSITE" id="PS51340">
    <property type="entry name" value="MOSC"/>
    <property type="match status" value="1"/>
</dbReference>
<dbReference type="eggNOG" id="COG2258">
    <property type="taxonomic scope" value="Bacteria"/>
</dbReference>
<dbReference type="GO" id="GO:0003824">
    <property type="term" value="F:catalytic activity"/>
    <property type="evidence" value="ECO:0007669"/>
    <property type="project" value="InterPro"/>
</dbReference>
<dbReference type="GO" id="GO:0030170">
    <property type="term" value="F:pyridoxal phosphate binding"/>
    <property type="evidence" value="ECO:0007669"/>
    <property type="project" value="InterPro"/>
</dbReference>
<dbReference type="Gene3D" id="2.40.33.20">
    <property type="entry name" value="PK beta-barrel domain-like"/>
    <property type="match status" value="1"/>
</dbReference>
<reference evidence="2 3" key="1">
    <citation type="journal article" date="2009" name="Stand. Genomic Sci.">
        <title>Complete genome sequence of Thermanaerovibrio acidaminovorans type strain (Su883).</title>
        <authorList>
            <person name="Chovatia M."/>
            <person name="Sikorski J."/>
            <person name="Schroder M."/>
            <person name="Lapidus A."/>
            <person name="Nolan M."/>
            <person name="Tice H."/>
            <person name="Glavina Del Rio T."/>
            <person name="Copeland A."/>
            <person name="Cheng J.F."/>
            <person name="Lucas S."/>
            <person name="Chen F."/>
            <person name="Bruce D."/>
            <person name="Goodwin L."/>
            <person name="Pitluck S."/>
            <person name="Ivanova N."/>
            <person name="Mavromatis K."/>
            <person name="Ovchinnikova G."/>
            <person name="Pati A."/>
            <person name="Chen A."/>
            <person name="Palaniappan K."/>
            <person name="Land M."/>
            <person name="Hauser L."/>
            <person name="Chang Y.J."/>
            <person name="Jeffries C.D."/>
            <person name="Chain P."/>
            <person name="Saunders E."/>
            <person name="Detter J.C."/>
            <person name="Brettin T."/>
            <person name="Rohde M."/>
            <person name="Goker M."/>
            <person name="Spring S."/>
            <person name="Bristow J."/>
            <person name="Markowitz V."/>
            <person name="Hugenholtz P."/>
            <person name="Kyrpides N.C."/>
            <person name="Klenk H.P."/>
            <person name="Eisen J.A."/>
        </authorList>
    </citation>
    <scope>NUCLEOTIDE SEQUENCE [LARGE SCALE GENOMIC DNA]</scope>
    <source>
        <strain evidence="3">ATCC 49978 / DSM 6589 / Su883</strain>
    </source>
</reference>
<dbReference type="EMBL" id="CP001818">
    <property type="protein sequence ID" value="ACZ18634.1"/>
    <property type="molecule type" value="Genomic_DNA"/>
</dbReference>
<dbReference type="Proteomes" id="UP000002030">
    <property type="component" value="Chromosome"/>
</dbReference>
<dbReference type="HOGENOM" id="CLU_122785_1_0_0"/>
<gene>
    <name evidence="2" type="ordered locus">Taci_0397</name>
</gene>
<evidence type="ECO:0000313" key="3">
    <source>
        <dbReference type="Proteomes" id="UP000002030"/>
    </source>
</evidence>
<name>D1B8N1_THEAS</name>
<dbReference type="SUPFAM" id="SSF50800">
    <property type="entry name" value="PK beta-barrel domain-like"/>
    <property type="match status" value="1"/>
</dbReference>
<dbReference type="Pfam" id="PF03473">
    <property type="entry name" value="MOSC"/>
    <property type="match status" value="1"/>
</dbReference>
<dbReference type="AlphaFoldDB" id="D1B8N1"/>